<dbReference type="PANTHER" id="PTHR48219:SF1">
    <property type="entry name" value="VACUOLAR PROTEIN SORTING-ASSOCIATED PROTEIN 62"/>
    <property type="match status" value="1"/>
</dbReference>
<organism evidence="2 3">
    <name type="scientific">Cymbomonas tetramitiformis</name>
    <dbReference type="NCBI Taxonomy" id="36881"/>
    <lineage>
        <taxon>Eukaryota</taxon>
        <taxon>Viridiplantae</taxon>
        <taxon>Chlorophyta</taxon>
        <taxon>Pyramimonadophyceae</taxon>
        <taxon>Pyramimonadales</taxon>
        <taxon>Pyramimonadaceae</taxon>
        <taxon>Cymbomonas</taxon>
    </lineage>
</organism>
<dbReference type="Proteomes" id="UP001190700">
    <property type="component" value="Unassembled WGS sequence"/>
</dbReference>
<evidence type="ECO:0000313" key="2">
    <source>
        <dbReference type="EMBL" id="KAK3232866.1"/>
    </source>
</evidence>
<protein>
    <submittedName>
        <fullName evidence="2">Uncharacterized protein</fullName>
    </submittedName>
</protein>
<keyword evidence="3" id="KW-1185">Reference proteome</keyword>
<evidence type="ECO:0000256" key="1">
    <source>
        <dbReference type="SAM" id="MobiDB-lite"/>
    </source>
</evidence>
<dbReference type="AlphaFoldDB" id="A0AAE0ELL3"/>
<accession>A0AAE0ELL3</accession>
<evidence type="ECO:0000313" key="3">
    <source>
        <dbReference type="Proteomes" id="UP001190700"/>
    </source>
</evidence>
<gene>
    <name evidence="2" type="ORF">CYMTET_56804</name>
</gene>
<proteinExistence type="predicted"/>
<dbReference type="EMBL" id="LGRX02035864">
    <property type="protein sequence ID" value="KAK3232866.1"/>
    <property type="molecule type" value="Genomic_DNA"/>
</dbReference>
<reference evidence="2 3" key="1">
    <citation type="journal article" date="2015" name="Genome Biol. Evol.">
        <title>Comparative Genomics of a Bacterivorous Green Alga Reveals Evolutionary Causalities and Consequences of Phago-Mixotrophic Mode of Nutrition.</title>
        <authorList>
            <person name="Burns J.A."/>
            <person name="Paasch A."/>
            <person name="Narechania A."/>
            <person name="Kim E."/>
        </authorList>
    </citation>
    <scope>NUCLEOTIDE SEQUENCE [LARGE SCALE GENOMIC DNA]</scope>
    <source>
        <strain evidence="2 3">PLY_AMNH</strain>
    </source>
</reference>
<dbReference type="PANTHER" id="PTHR48219">
    <property type="entry name" value="VACUOLAR PROTEIN SORTING-ASSOCIATED PROTEIN 62-RELATED"/>
    <property type="match status" value="1"/>
</dbReference>
<sequence length="488" mass="52168">GVGEGPRSAHYSLDLPDEGELDLQCSAQTYASYGWDTYYRRAALSLGEAGATPSSCVAVTGSCAAGSSAAMFVFYYGSGAGRGAPRTVHLEARGDSWNQAAKAIVQALETAGVKRGQILSIDAHNNSPAGDAIFSAHYNPGLPAADEAPLKVFFSPQNAMYAWDTFYRNASTHIESALPSCKDIICITGSCNEGGGAVMYVFAYGDCKDIQYLETRSFSWQQAADDLISHLEAAGVQRGQVLSIDAHNNIPDGDAIMSCHYCQKLPAKGTLKINYFLQNSTKKNCELYHNIRVAATELPIEEWHDLGGSGGKLVHPLFDMTSEMIQIYNDRGSGAAVDVSVWRPVLPAGCVLLGDHVKVGYENPISSAIIGKDDGTSFAEPAGFELEWVQQRGNVSLYVWCPLPPEGYVTLGFVGTTSRGPPSTAVVRCVAKDLVTPSEVGTQIWNDAGSGGRDGAFWSTPHGLGYITSGTHERPSGRPAYRVSTRNV</sequence>
<feature type="non-terminal residue" evidence="2">
    <location>
        <position position="1"/>
    </location>
</feature>
<comment type="caution">
    <text evidence="2">The sequence shown here is derived from an EMBL/GenBank/DDBJ whole genome shotgun (WGS) entry which is preliminary data.</text>
</comment>
<feature type="region of interest" description="Disordered" evidence="1">
    <location>
        <begin position="469"/>
        <end position="488"/>
    </location>
</feature>
<name>A0AAE0ELL3_9CHLO</name>
<dbReference type="InterPro" id="IPR009291">
    <property type="entry name" value="Vps62"/>
</dbReference>
<dbReference type="Pfam" id="PF06101">
    <property type="entry name" value="Vps62"/>
    <property type="match status" value="1"/>
</dbReference>